<evidence type="ECO:0000313" key="3">
    <source>
        <dbReference type="Proteomes" id="UP000094819"/>
    </source>
</evidence>
<evidence type="ECO:0000313" key="2">
    <source>
        <dbReference type="EMBL" id="ODN92818.1"/>
    </source>
</evidence>
<dbReference type="GeneID" id="30194827"/>
<feature type="compositionally biased region" description="Acidic residues" evidence="1">
    <location>
        <begin position="313"/>
        <end position="326"/>
    </location>
</feature>
<gene>
    <name evidence="2" type="ORF">L198_05614</name>
</gene>
<feature type="compositionally biased region" description="Low complexity" evidence="1">
    <location>
        <begin position="9"/>
        <end position="60"/>
    </location>
</feature>
<dbReference type="OrthoDB" id="2575571at2759"/>
<evidence type="ECO:0000256" key="1">
    <source>
        <dbReference type="SAM" id="MobiDB-lite"/>
    </source>
</evidence>
<organism evidence="2 3">
    <name type="scientific">Cryptococcus wingfieldii CBS 7118</name>
    <dbReference type="NCBI Taxonomy" id="1295528"/>
    <lineage>
        <taxon>Eukaryota</taxon>
        <taxon>Fungi</taxon>
        <taxon>Dikarya</taxon>
        <taxon>Basidiomycota</taxon>
        <taxon>Agaricomycotina</taxon>
        <taxon>Tremellomycetes</taxon>
        <taxon>Tremellales</taxon>
        <taxon>Cryptococcaceae</taxon>
        <taxon>Cryptococcus</taxon>
    </lineage>
</organism>
<name>A0A1E3IW89_9TREE</name>
<dbReference type="Proteomes" id="UP000094819">
    <property type="component" value="Unassembled WGS sequence"/>
</dbReference>
<feature type="region of interest" description="Disordered" evidence="1">
    <location>
        <begin position="277"/>
        <end position="328"/>
    </location>
</feature>
<dbReference type="EMBL" id="AWGH01000017">
    <property type="protein sequence ID" value="ODN92818.1"/>
    <property type="molecule type" value="Genomic_DNA"/>
</dbReference>
<proteinExistence type="predicted"/>
<sequence length="358" mass="39147">MMMASPIITPHSRTLTHTPSPSSSPKLVPVPSTFAPLSHLSLSTTHSSSTSPTTTPGPLSQSAPTRSYVRGPQARPYGPSSIKKKELDADSRHFAELVARSVDDRRGSPSREKGLIEMVENVTIEEHEERTEARKIEQRKQLGRMQSLGGSWENERAELIVDYPVWSPGCFQDLSTLHTLRDKTLAHTHSLLSHLLNTHSTTTTYRLLARSATPPKPSSTRPSPFHHGWGCIRLAPSHAAESGKKAAQVRRTSLVQAGKPNFSPRLSLPRLPLHATSAIDSSSDEESPANSPRVSARDYREIRLRSGFSSGSSDEEDEAGDEEESADVIVAKEIEKRGGKEGTVFLMTLFGQPALILT</sequence>
<reference evidence="2 3" key="1">
    <citation type="submission" date="2016-06" db="EMBL/GenBank/DDBJ databases">
        <title>Evolution of pathogenesis and genome organization in the Tremellales.</title>
        <authorList>
            <person name="Cuomo C."/>
            <person name="Litvintseva A."/>
            <person name="Heitman J."/>
            <person name="Chen Y."/>
            <person name="Sun S."/>
            <person name="Springer D."/>
            <person name="Dromer F."/>
            <person name="Young S."/>
            <person name="Zeng Q."/>
            <person name="Chapman S."/>
            <person name="Gujja S."/>
            <person name="Saif S."/>
            <person name="Birren B."/>
        </authorList>
    </citation>
    <scope>NUCLEOTIDE SEQUENCE [LARGE SCALE GENOMIC DNA]</scope>
    <source>
        <strain evidence="2 3">CBS 7118</strain>
    </source>
</reference>
<feature type="region of interest" description="Disordered" evidence="1">
    <location>
        <begin position="1"/>
        <end position="88"/>
    </location>
</feature>
<keyword evidence="3" id="KW-1185">Reference proteome</keyword>
<comment type="caution">
    <text evidence="2">The sequence shown here is derived from an EMBL/GenBank/DDBJ whole genome shotgun (WGS) entry which is preliminary data.</text>
</comment>
<accession>A0A1E3IW89</accession>
<dbReference type="RefSeq" id="XP_019030445.1">
    <property type="nucleotide sequence ID" value="XM_019177694.1"/>
</dbReference>
<dbReference type="AlphaFoldDB" id="A0A1E3IW89"/>
<protein>
    <submittedName>
        <fullName evidence="2">Uncharacterized protein</fullName>
    </submittedName>
</protein>
<feature type="compositionally biased region" description="Basic and acidic residues" evidence="1">
    <location>
        <begin position="295"/>
        <end position="304"/>
    </location>
</feature>